<dbReference type="Pfam" id="PF19580">
    <property type="entry name" value="Exo_endo_phos_3"/>
    <property type="match status" value="1"/>
</dbReference>
<dbReference type="EMBL" id="BAAAYK010000031">
    <property type="protein sequence ID" value="GAA3354344.1"/>
    <property type="molecule type" value="Genomic_DNA"/>
</dbReference>
<comment type="caution">
    <text evidence="3">The sequence shown here is derived from an EMBL/GenBank/DDBJ whole genome shotgun (WGS) entry which is preliminary data.</text>
</comment>
<dbReference type="SUPFAM" id="SSF56219">
    <property type="entry name" value="DNase I-like"/>
    <property type="match status" value="1"/>
</dbReference>
<evidence type="ECO:0000256" key="1">
    <source>
        <dbReference type="SAM" id="MobiDB-lite"/>
    </source>
</evidence>
<reference evidence="4" key="1">
    <citation type="journal article" date="2019" name="Int. J. Syst. Evol. Microbiol.">
        <title>The Global Catalogue of Microorganisms (GCM) 10K type strain sequencing project: providing services to taxonomists for standard genome sequencing and annotation.</title>
        <authorList>
            <consortium name="The Broad Institute Genomics Platform"/>
            <consortium name="The Broad Institute Genome Sequencing Center for Infectious Disease"/>
            <person name="Wu L."/>
            <person name="Ma J."/>
        </authorList>
    </citation>
    <scope>NUCLEOTIDE SEQUENCE [LARGE SCALE GENOMIC DNA]</scope>
    <source>
        <strain evidence="4">JCM 9687</strain>
    </source>
</reference>
<organism evidence="3 4">
    <name type="scientific">Saccharopolyspora gregorii</name>
    <dbReference type="NCBI Taxonomy" id="33914"/>
    <lineage>
        <taxon>Bacteria</taxon>
        <taxon>Bacillati</taxon>
        <taxon>Actinomycetota</taxon>
        <taxon>Actinomycetes</taxon>
        <taxon>Pseudonocardiales</taxon>
        <taxon>Pseudonocardiaceae</taxon>
        <taxon>Saccharopolyspora</taxon>
    </lineage>
</organism>
<keyword evidence="4" id="KW-1185">Reference proteome</keyword>
<dbReference type="Proteomes" id="UP001500483">
    <property type="component" value="Unassembled WGS sequence"/>
</dbReference>
<dbReference type="InterPro" id="IPR036691">
    <property type="entry name" value="Endo/exonu/phosph_ase_sf"/>
</dbReference>
<feature type="domain" description="Endonuclease/exonuclease/phosphatase" evidence="2">
    <location>
        <begin position="31"/>
        <end position="114"/>
    </location>
</feature>
<sequence>MTPVRAVPAEGRAELSASPGRIAPADPAWEASRKPLVGEFSFRGEPVFVVANHFTSKGGDQPLHGRFQPPARESERQRVEQARLVRGLVADLTAIDPGAKVVVTGDLNDFGFSPAVSALTEGGLLSSAADALPPSSGTATCTRATPRRSTTCSPPRASAGWTTTWCT</sequence>
<dbReference type="Gene3D" id="3.60.10.10">
    <property type="entry name" value="Endonuclease/exonuclease/phosphatase"/>
    <property type="match status" value="1"/>
</dbReference>
<feature type="region of interest" description="Disordered" evidence="1">
    <location>
        <begin position="1"/>
        <end position="26"/>
    </location>
</feature>
<evidence type="ECO:0000313" key="3">
    <source>
        <dbReference type="EMBL" id="GAA3354344.1"/>
    </source>
</evidence>
<name>A0ABP6RL10_9PSEU</name>
<protein>
    <recommendedName>
        <fullName evidence="2">Endonuclease/exonuclease/phosphatase domain-containing protein</fullName>
    </recommendedName>
</protein>
<evidence type="ECO:0000313" key="4">
    <source>
        <dbReference type="Proteomes" id="UP001500483"/>
    </source>
</evidence>
<feature type="region of interest" description="Disordered" evidence="1">
    <location>
        <begin position="130"/>
        <end position="167"/>
    </location>
</feature>
<accession>A0ABP6RL10</accession>
<gene>
    <name evidence="3" type="ORF">GCM10020366_10800</name>
</gene>
<evidence type="ECO:0000259" key="2">
    <source>
        <dbReference type="Pfam" id="PF19580"/>
    </source>
</evidence>
<proteinExistence type="predicted"/>
<dbReference type="PANTHER" id="PTHR42834">
    <property type="entry name" value="ENDONUCLEASE/EXONUCLEASE/PHOSPHATASE FAMILY PROTEIN (AFU_ORTHOLOGUE AFUA_3G09210)"/>
    <property type="match status" value="1"/>
</dbReference>
<feature type="compositionally biased region" description="Polar residues" evidence="1">
    <location>
        <begin position="138"/>
        <end position="153"/>
    </location>
</feature>
<dbReference type="PANTHER" id="PTHR42834:SF1">
    <property type="entry name" value="ENDONUCLEASE_EXONUCLEASE_PHOSPHATASE FAMILY PROTEIN (AFU_ORTHOLOGUE AFUA_3G09210)"/>
    <property type="match status" value="1"/>
</dbReference>
<dbReference type="InterPro" id="IPR005135">
    <property type="entry name" value="Endo/exonuclease/phosphatase"/>
</dbReference>